<dbReference type="KEGG" id="wce:WS08_1037"/>
<proteinExistence type="predicted"/>
<organism evidence="1 2">
    <name type="scientific">Weissella ceti</name>
    <dbReference type="NCBI Taxonomy" id="759620"/>
    <lineage>
        <taxon>Bacteria</taxon>
        <taxon>Bacillati</taxon>
        <taxon>Bacillota</taxon>
        <taxon>Bacilli</taxon>
        <taxon>Lactobacillales</taxon>
        <taxon>Lactobacillaceae</taxon>
        <taxon>Weissella</taxon>
    </lineage>
</organism>
<accession>A0A075U0G6</accession>
<reference evidence="2" key="2">
    <citation type="submission" date="2014-08" db="EMBL/GenBank/DDBJ databases">
        <title>Complete genome of Weissella ceti strain WS74 isolated from diseased rainbow trout in Brazil.</title>
        <authorList>
            <person name="Figueiredo H.C.P."/>
            <person name="Leal C.A.G."/>
            <person name="Pereira F.L."/>
            <person name="Soares S.C."/>
            <person name="Dorella F.A."/>
            <person name="Carvalho A.F."/>
            <person name="Azevedo V.A.C."/>
        </authorList>
    </citation>
    <scope>NUCLEOTIDE SEQUENCE [LARGE SCALE GENOMIC DNA]</scope>
    <source>
        <strain evidence="2">WS74</strain>
    </source>
</reference>
<dbReference type="Proteomes" id="UP000029079">
    <property type="component" value="Chromosome"/>
</dbReference>
<dbReference type="AlphaFoldDB" id="A0A075U0G6"/>
<dbReference type="EMBL" id="CP009223">
    <property type="protein sequence ID" value="AIM63356.1"/>
    <property type="molecule type" value="Genomic_DNA"/>
</dbReference>
<reference evidence="1 2" key="1">
    <citation type="journal article" date="2014" name="Genome Announc.">
        <title>Complete Genome Sequences of Fish Pathogenic Weissella ceti Strains WS74 and WS105.</title>
        <authorList>
            <person name="Figueiredo H.C."/>
            <person name="Leal C.A."/>
            <person name="Dorella F.A."/>
            <person name="Carvalho A.F."/>
            <person name="Soares S.C."/>
            <person name="Pereira F.L."/>
            <person name="Azevedo V.A."/>
        </authorList>
    </citation>
    <scope>NUCLEOTIDE SEQUENCE [LARGE SCALE GENOMIC DNA]</scope>
    <source>
        <strain evidence="1 2">WS74</strain>
    </source>
</reference>
<dbReference type="RefSeq" id="WP_009764981.1">
    <property type="nucleotide sequence ID" value="NZ_CP009223.1"/>
</dbReference>
<dbReference type="OrthoDB" id="2248780at2"/>
<sequence length="160" mass="19356">MNIEKAMKLAGGVLSVVHVSRHHQDYQDYKQELLILIFNAYNENPEVSLTENKLLFKFLKWRLIDRLRKNTRDQEYVDVSEELPVMVSDEWEQCNLRSMFETYMSTLDKEDVLYQLMKLYLTTPGYLMNDYCKLLNIHRTTARRQFDRIKEEFKVLQYDK</sequence>
<evidence type="ECO:0000313" key="2">
    <source>
        <dbReference type="Proteomes" id="UP000029079"/>
    </source>
</evidence>
<protein>
    <submittedName>
        <fullName evidence="1">Uncharacterized protein</fullName>
    </submittedName>
</protein>
<evidence type="ECO:0000313" key="1">
    <source>
        <dbReference type="EMBL" id="AIM63356.1"/>
    </source>
</evidence>
<keyword evidence="2" id="KW-1185">Reference proteome</keyword>
<dbReference type="KEGG" id="wci:WS105_1100"/>
<gene>
    <name evidence="1" type="ORF">WS74_1105</name>
</gene>
<dbReference type="KEGG" id="wct:WS74_1105"/>
<name>A0A075U0G6_9LACO</name>